<protein>
    <submittedName>
        <fullName evidence="2">Uncharacterized protein</fullName>
    </submittedName>
</protein>
<dbReference type="Gramene" id="TVU30706">
    <property type="protein sequence ID" value="TVU30706"/>
    <property type="gene ID" value="EJB05_22340"/>
</dbReference>
<reference evidence="2 3" key="1">
    <citation type="journal article" date="2019" name="Sci. Rep.">
        <title>A high-quality genome of Eragrostis curvula grass provides insights into Poaceae evolution and supports new strategies to enhance forage quality.</title>
        <authorList>
            <person name="Carballo J."/>
            <person name="Santos B.A.C.M."/>
            <person name="Zappacosta D."/>
            <person name="Garbus I."/>
            <person name="Selva J.P."/>
            <person name="Gallo C.A."/>
            <person name="Diaz A."/>
            <person name="Albertini E."/>
            <person name="Caccamo M."/>
            <person name="Echenique V."/>
        </authorList>
    </citation>
    <scope>NUCLEOTIDE SEQUENCE [LARGE SCALE GENOMIC DNA]</scope>
    <source>
        <strain evidence="3">cv. Victoria</strain>
        <tissue evidence="2">Leaf</tissue>
    </source>
</reference>
<organism evidence="2 3">
    <name type="scientific">Eragrostis curvula</name>
    <name type="common">weeping love grass</name>
    <dbReference type="NCBI Taxonomy" id="38414"/>
    <lineage>
        <taxon>Eukaryota</taxon>
        <taxon>Viridiplantae</taxon>
        <taxon>Streptophyta</taxon>
        <taxon>Embryophyta</taxon>
        <taxon>Tracheophyta</taxon>
        <taxon>Spermatophyta</taxon>
        <taxon>Magnoliopsida</taxon>
        <taxon>Liliopsida</taxon>
        <taxon>Poales</taxon>
        <taxon>Poaceae</taxon>
        <taxon>PACMAD clade</taxon>
        <taxon>Chloridoideae</taxon>
        <taxon>Eragrostideae</taxon>
        <taxon>Eragrostidinae</taxon>
        <taxon>Eragrostis</taxon>
    </lineage>
</organism>
<evidence type="ECO:0000313" key="3">
    <source>
        <dbReference type="Proteomes" id="UP000324897"/>
    </source>
</evidence>
<dbReference type="Proteomes" id="UP000324897">
    <property type="component" value="Chromosome 1"/>
</dbReference>
<sequence>MRPRLGSERGCDTQARRVRGGHGQAAAGLCRQGKVDDLLLLATGSAARWVPVVNLGAAAATGKEGCVLKDTLGYGAM</sequence>
<feature type="region of interest" description="Disordered" evidence="1">
    <location>
        <begin position="1"/>
        <end position="25"/>
    </location>
</feature>
<gene>
    <name evidence="2" type="ORF">EJB05_22340</name>
</gene>
<dbReference type="EMBL" id="RWGY01000011">
    <property type="protein sequence ID" value="TVU30706.1"/>
    <property type="molecule type" value="Genomic_DNA"/>
</dbReference>
<accession>A0A5J9V472</accession>
<evidence type="ECO:0000313" key="2">
    <source>
        <dbReference type="EMBL" id="TVU30706.1"/>
    </source>
</evidence>
<proteinExistence type="predicted"/>
<name>A0A5J9V472_9POAL</name>
<evidence type="ECO:0000256" key="1">
    <source>
        <dbReference type="SAM" id="MobiDB-lite"/>
    </source>
</evidence>
<feature type="non-terminal residue" evidence="2">
    <location>
        <position position="1"/>
    </location>
</feature>
<feature type="compositionally biased region" description="Basic and acidic residues" evidence="1">
    <location>
        <begin position="1"/>
        <end position="15"/>
    </location>
</feature>
<keyword evidence="3" id="KW-1185">Reference proteome</keyword>
<comment type="caution">
    <text evidence="2">The sequence shown here is derived from an EMBL/GenBank/DDBJ whole genome shotgun (WGS) entry which is preliminary data.</text>
</comment>
<dbReference type="AlphaFoldDB" id="A0A5J9V472"/>